<reference evidence="2" key="1">
    <citation type="submission" date="2023-09" db="EMBL/GenBank/DDBJ databases">
        <authorList>
            <person name="Li S."/>
            <person name="Li X."/>
            <person name="Zhang C."/>
            <person name="Zhao Z."/>
        </authorList>
    </citation>
    <scope>NUCLEOTIDE SEQUENCE [LARGE SCALE GENOMIC DNA]</scope>
    <source>
        <strain evidence="2">SQ149</strain>
    </source>
</reference>
<evidence type="ECO:0008006" key="3">
    <source>
        <dbReference type="Google" id="ProtNLM"/>
    </source>
</evidence>
<organism evidence="1 2">
    <name type="scientific">Thalassotalea psychrophila</name>
    <dbReference type="NCBI Taxonomy" id="3065647"/>
    <lineage>
        <taxon>Bacteria</taxon>
        <taxon>Pseudomonadati</taxon>
        <taxon>Pseudomonadota</taxon>
        <taxon>Gammaproteobacteria</taxon>
        <taxon>Alteromonadales</taxon>
        <taxon>Colwelliaceae</taxon>
        <taxon>Thalassotalea</taxon>
    </lineage>
</organism>
<protein>
    <recommendedName>
        <fullName evidence="3">Glycosyltransferase 2-like domain-containing protein</fullName>
    </recommendedName>
</protein>
<name>A0ABY9TUN6_9GAMM</name>
<evidence type="ECO:0000313" key="2">
    <source>
        <dbReference type="Proteomes" id="UP001258994"/>
    </source>
</evidence>
<gene>
    <name evidence="1" type="ORF">RGQ13_00790</name>
</gene>
<dbReference type="RefSeq" id="WP_348391659.1">
    <property type="nucleotide sequence ID" value="NZ_CP134145.1"/>
</dbReference>
<evidence type="ECO:0000313" key="1">
    <source>
        <dbReference type="EMBL" id="WNC72542.1"/>
    </source>
</evidence>
<sequence>MKYGIVVPLKSKTISKNWDITIASLTATLSSIKNQLVKNYRVIVVGHEFPKSVMQMFPQTDFISVDFPAPNKQSPNFCHKQLVNDKNLKIATGIKFLCSEKINYWFALDADDLISRDFLQVCEKVNGKAGAIIEGGYLIYQNQQRIIHTEKMHLHCGSTSILANEYINAPAVINKHSIKQIPWCRYSHMNMDKFFKNDIKQPYVKITEPVLGYVLASGDNISDKWRDNYWKKFKAFIVPYVRGRKINAKIKKHFSLG</sequence>
<keyword evidence="2" id="KW-1185">Reference proteome</keyword>
<proteinExistence type="predicted"/>
<dbReference type="CDD" id="cd00761">
    <property type="entry name" value="Glyco_tranf_GTA_type"/>
    <property type="match status" value="1"/>
</dbReference>
<dbReference type="Proteomes" id="UP001258994">
    <property type="component" value="Chromosome"/>
</dbReference>
<dbReference type="EMBL" id="CP134145">
    <property type="protein sequence ID" value="WNC72542.1"/>
    <property type="molecule type" value="Genomic_DNA"/>
</dbReference>
<accession>A0ABY9TUN6</accession>